<comment type="caution">
    <text evidence="2">The sequence shown here is derived from an EMBL/GenBank/DDBJ whole genome shotgun (WGS) entry which is preliminary data.</text>
</comment>
<gene>
    <name evidence="2" type="ORF">CQW23_24099</name>
</gene>
<proteinExistence type="predicted"/>
<name>A0A2G2VTT1_CAPBA</name>
<reference evidence="3" key="2">
    <citation type="journal article" date="2017" name="J. Anim. Genet.">
        <title>Multiple reference genome sequences of hot pepper reveal the massive evolution of plant disease resistance genes by retroduplication.</title>
        <authorList>
            <person name="Kim S."/>
            <person name="Park J."/>
            <person name="Yeom S.-I."/>
            <person name="Kim Y.-M."/>
            <person name="Seo E."/>
            <person name="Kim K.-T."/>
            <person name="Kim M.-S."/>
            <person name="Lee J.M."/>
            <person name="Cheong K."/>
            <person name="Shin H.-S."/>
            <person name="Kim S.-B."/>
            <person name="Han K."/>
            <person name="Lee J."/>
            <person name="Park M."/>
            <person name="Lee H.-A."/>
            <person name="Lee H.-Y."/>
            <person name="Lee Y."/>
            <person name="Oh S."/>
            <person name="Lee J.H."/>
            <person name="Choi E."/>
            <person name="Choi E."/>
            <person name="Lee S.E."/>
            <person name="Jeon J."/>
            <person name="Kim H."/>
            <person name="Choi G."/>
            <person name="Song H."/>
            <person name="Lee J."/>
            <person name="Lee S.-C."/>
            <person name="Kwon J.-K."/>
            <person name="Lee H.-Y."/>
            <person name="Koo N."/>
            <person name="Hong Y."/>
            <person name="Kim R.W."/>
            <person name="Kang W.-H."/>
            <person name="Huh J.H."/>
            <person name="Kang B.-C."/>
            <person name="Yang T.-J."/>
            <person name="Lee Y.-H."/>
            <person name="Bennetzen J.L."/>
            <person name="Choi D."/>
        </authorList>
    </citation>
    <scope>NUCLEOTIDE SEQUENCE [LARGE SCALE GENOMIC DNA]</scope>
    <source>
        <strain evidence="3">cv. PBC81</strain>
    </source>
</reference>
<feature type="region of interest" description="Disordered" evidence="1">
    <location>
        <begin position="74"/>
        <end position="141"/>
    </location>
</feature>
<feature type="compositionally biased region" description="Acidic residues" evidence="1">
    <location>
        <begin position="125"/>
        <end position="141"/>
    </location>
</feature>
<reference evidence="2 3" key="1">
    <citation type="journal article" date="2017" name="Genome Biol.">
        <title>New reference genome sequences of hot pepper reveal the massive evolution of plant disease-resistance genes by retroduplication.</title>
        <authorList>
            <person name="Kim S."/>
            <person name="Park J."/>
            <person name="Yeom S.I."/>
            <person name="Kim Y.M."/>
            <person name="Seo E."/>
            <person name="Kim K.T."/>
            <person name="Kim M.S."/>
            <person name="Lee J.M."/>
            <person name="Cheong K."/>
            <person name="Shin H.S."/>
            <person name="Kim S.B."/>
            <person name="Han K."/>
            <person name="Lee J."/>
            <person name="Park M."/>
            <person name="Lee H.A."/>
            <person name="Lee H.Y."/>
            <person name="Lee Y."/>
            <person name="Oh S."/>
            <person name="Lee J.H."/>
            <person name="Choi E."/>
            <person name="Choi E."/>
            <person name="Lee S.E."/>
            <person name="Jeon J."/>
            <person name="Kim H."/>
            <person name="Choi G."/>
            <person name="Song H."/>
            <person name="Lee J."/>
            <person name="Lee S.C."/>
            <person name="Kwon J.K."/>
            <person name="Lee H.Y."/>
            <person name="Koo N."/>
            <person name="Hong Y."/>
            <person name="Kim R.W."/>
            <person name="Kang W.H."/>
            <person name="Huh J.H."/>
            <person name="Kang B.C."/>
            <person name="Yang T.J."/>
            <person name="Lee Y.H."/>
            <person name="Bennetzen J.L."/>
            <person name="Choi D."/>
        </authorList>
    </citation>
    <scope>NUCLEOTIDE SEQUENCE [LARGE SCALE GENOMIC DNA]</scope>
    <source>
        <strain evidence="3">cv. PBC81</strain>
    </source>
</reference>
<feature type="compositionally biased region" description="Basic and acidic residues" evidence="1">
    <location>
        <begin position="94"/>
        <end position="107"/>
    </location>
</feature>
<organism evidence="2 3">
    <name type="scientific">Capsicum baccatum</name>
    <name type="common">Peruvian pepper</name>
    <dbReference type="NCBI Taxonomy" id="33114"/>
    <lineage>
        <taxon>Eukaryota</taxon>
        <taxon>Viridiplantae</taxon>
        <taxon>Streptophyta</taxon>
        <taxon>Embryophyta</taxon>
        <taxon>Tracheophyta</taxon>
        <taxon>Spermatophyta</taxon>
        <taxon>Magnoliopsida</taxon>
        <taxon>eudicotyledons</taxon>
        <taxon>Gunneridae</taxon>
        <taxon>Pentapetalae</taxon>
        <taxon>asterids</taxon>
        <taxon>lamiids</taxon>
        <taxon>Solanales</taxon>
        <taxon>Solanaceae</taxon>
        <taxon>Solanoideae</taxon>
        <taxon>Capsiceae</taxon>
        <taxon>Capsicum</taxon>
    </lineage>
</organism>
<evidence type="ECO:0000313" key="2">
    <source>
        <dbReference type="EMBL" id="PHT36399.1"/>
    </source>
</evidence>
<dbReference type="AlphaFoldDB" id="A0A2G2VTT1"/>
<sequence length="141" mass="15252">MASLFHLPSSLAFPNINHSPFSSNSIKASHSHFRISIRNENLPPILSKISEFSSKTLNFLLSGSLALALSLTEEGRKEDDGIKEGSGDDVSDDVEGKKEDDGLKEGSGDDDEEGGKEDDGLNEGPGDDVNDDEEEEKEDEE</sequence>
<dbReference type="Proteomes" id="UP000224567">
    <property type="component" value="Unassembled WGS sequence"/>
</dbReference>
<feature type="compositionally biased region" description="Basic and acidic residues" evidence="1">
    <location>
        <begin position="74"/>
        <end position="86"/>
    </location>
</feature>
<protein>
    <submittedName>
        <fullName evidence="2">Uncharacterized protein</fullName>
    </submittedName>
</protein>
<dbReference type="EMBL" id="MLFT02000010">
    <property type="protein sequence ID" value="PHT36399.1"/>
    <property type="molecule type" value="Genomic_DNA"/>
</dbReference>
<dbReference type="STRING" id="33114.A0A2G2VTT1"/>
<keyword evidence="3" id="KW-1185">Reference proteome</keyword>
<evidence type="ECO:0000256" key="1">
    <source>
        <dbReference type="SAM" id="MobiDB-lite"/>
    </source>
</evidence>
<evidence type="ECO:0000313" key="3">
    <source>
        <dbReference type="Proteomes" id="UP000224567"/>
    </source>
</evidence>
<accession>A0A2G2VTT1</accession>